<keyword evidence="3" id="KW-1185">Reference proteome</keyword>
<dbReference type="Proteomes" id="UP000276133">
    <property type="component" value="Unassembled WGS sequence"/>
</dbReference>
<evidence type="ECO:0000313" key="3">
    <source>
        <dbReference type="Proteomes" id="UP000276133"/>
    </source>
</evidence>
<evidence type="ECO:0000313" key="2">
    <source>
        <dbReference type="EMBL" id="RNA40172.1"/>
    </source>
</evidence>
<protein>
    <submittedName>
        <fullName evidence="2">Uncharacterized protein</fullName>
    </submittedName>
</protein>
<accession>A0A3M7SWS5</accession>
<proteinExistence type="predicted"/>
<gene>
    <name evidence="2" type="ORF">BpHYR1_013808</name>
</gene>
<sequence length="205" mass="23634">MLWIWTVELVSNSSPNSLTNFAELVDSLNMLEISKWFRNVWVVEPGMRKSRQFLMVQACLKSSMSSELTRLAWPHFSMSILGLSFDLVVSLLILLKLFLYNLNSVMRQKSSDFRSLSQLSRFFIWKKFSLRSLANTSFILSFRSENFIFTNSSYSDLASCSIVLKICWSKCSDLAMPNKAAFTSTWFKSLFDLVISNLHAELLTK</sequence>
<keyword evidence="1" id="KW-0472">Membrane</keyword>
<comment type="caution">
    <text evidence="2">The sequence shown here is derived from an EMBL/GenBank/DDBJ whole genome shotgun (WGS) entry which is preliminary data.</text>
</comment>
<dbReference type="AlphaFoldDB" id="A0A3M7SWS5"/>
<reference evidence="2 3" key="1">
    <citation type="journal article" date="2018" name="Sci. Rep.">
        <title>Genomic signatures of local adaptation to the degree of environmental predictability in rotifers.</title>
        <authorList>
            <person name="Franch-Gras L."/>
            <person name="Hahn C."/>
            <person name="Garcia-Roger E.M."/>
            <person name="Carmona M.J."/>
            <person name="Serra M."/>
            <person name="Gomez A."/>
        </authorList>
    </citation>
    <scope>NUCLEOTIDE SEQUENCE [LARGE SCALE GENOMIC DNA]</scope>
    <source>
        <strain evidence="2">HYR1</strain>
    </source>
</reference>
<keyword evidence="1" id="KW-1133">Transmembrane helix</keyword>
<name>A0A3M7SWS5_BRAPC</name>
<keyword evidence="1" id="KW-0812">Transmembrane</keyword>
<evidence type="ECO:0000256" key="1">
    <source>
        <dbReference type="SAM" id="Phobius"/>
    </source>
</evidence>
<dbReference type="EMBL" id="REGN01000667">
    <property type="protein sequence ID" value="RNA40172.1"/>
    <property type="molecule type" value="Genomic_DNA"/>
</dbReference>
<feature type="transmembrane region" description="Helical" evidence="1">
    <location>
        <begin position="76"/>
        <end position="99"/>
    </location>
</feature>
<organism evidence="2 3">
    <name type="scientific">Brachionus plicatilis</name>
    <name type="common">Marine rotifer</name>
    <name type="synonym">Brachionus muelleri</name>
    <dbReference type="NCBI Taxonomy" id="10195"/>
    <lineage>
        <taxon>Eukaryota</taxon>
        <taxon>Metazoa</taxon>
        <taxon>Spiralia</taxon>
        <taxon>Gnathifera</taxon>
        <taxon>Rotifera</taxon>
        <taxon>Eurotatoria</taxon>
        <taxon>Monogononta</taxon>
        <taxon>Pseudotrocha</taxon>
        <taxon>Ploima</taxon>
        <taxon>Brachionidae</taxon>
        <taxon>Brachionus</taxon>
    </lineage>
</organism>